<dbReference type="InterPro" id="IPR042187">
    <property type="entry name" value="Flagellin_C_sub2"/>
</dbReference>
<dbReference type="KEGG" id="bsto:C0V70_00925"/>
<dbReference type="GO" id="GO:0005576">
    <property type="term" value="C:extracellular region"/>
    <property type="evidence" value="ECO:0007669"/>
    <property type="project" value="UniProtKB-SubCell"/>
</dbReference>
<evidence type="ECO:0000313" key="4">
    <source>
        <dbReference type="EMBL" id="AUN96693.1"/>
    </source>
</evidence>
<keyword evidence="4" id="KW-0969">Cilium</keyword>
<dbReference type="GO" id="GO:0009288">
    <property type="term" value="C:bacterial-type flagellum"/>
    <property type="evidence" value="ECO:0007669"/>
    <property type="project" value="UniProtKB-SubCell"/>
</dbReference>
<keyword evidence="3" id="KW-0964">Secreted</keyword>
<name>A0A2K9NMF9_BACTC</name>
<dbReference type="RefSeq" id="WP_102241988.1">
    <property type="nucleotide sequence ID" value="NZ_CP025704.1"/>
</dbReference>
<dbReference type="PANTHER" id="PTHR42792:SF2">
    <property type="entry name" value="FLAGELLIN"/>
    <property type="match status" value="1"/>
</dbReference>
<evidence type="ECO:0000256" key="1">
    <source>
        <dbReference type="ARBA" id="ARBA00005709"/>
    </source>
</evidence>
<dbReference type="GO" id="GO:0005198">
    <property type="term" value="F:structural molecule activity"/>
    <property type="evidence" value="ECO:0007669"/>
    <property type="project" value="UniProtKB-UniRule"/>
</dbReference>
<comment type="subcellular location">
    <subcellularLocation>
        <location evidence="3">Secreted</location>
    </subcellularLocation>
    <subcellularLocation>
        <location evidence="3">Bacterial flagellum</location>
    </subcellularLocation>
</comment>
<gene>
    <name evidence="4" type="ORF">C0V70_00925</name>
</gene>
<dbReference type="InterPro" id="IPR046358">
    <property type="entry name" value="Flagellin_C"/>
</dbReference>
<dbReference type="EMBL" id="CP025704">
    <property type="protein sequence ID" value="AUN96693.1"/>
    <property type="molecule type" value="Genomic_DNA"/>
</dbReference>
<dbReference type="PANTHER" id="PTHR42792">
    <property type="entry name" value="FLAGELLIN"/>
    <property type="match status" value="1"/>
</dbReference>
<dbReference type="OrthoDB" id="9789525at2"/>
<dbReference type="SUPFAM" id="SSF64518">
    <property type="entry name" value="Phase 1 flagellin"/>
    <property type="match status" value="1"/>
</dbReference>
<organism evidence="4 5">
    <name type="scientific">Bacteriovorax stolpii</name>
    <name type="common">Bdellovibrio stolpii</name>
    <dbReference type="NCBI Taxonomy" id="960"/>
    <lineage>
        <taxon>Bacteria</taxon>
        <taxon>Pseudomonadati</taxon>
        <taxon>Bdellovibrionota</taxon>
        <taxon>Bacteriovoracia</taxon>
        <taxon>Bacteriovoracales</taxon>
        <taxon>Bacteriovoracaceae</taxon>
        <taxon>Bacteriovorax</taxon>
    </lineage>
</organism>
<dbReference type="InterPro" id="IPR001492">
    <property type="entry name" value="Flagellin"/>
</dbReference>
<keyword evidence="5" id="KW-1185">Reference proteome</keyword>
<keyword evidence="4" id="KW-0966">Cell projection</keyword>
<dbReference type="AlphaFoldDB" id="A0A2K9NMF9"/>
<accession>A0A2K9NMF9</accession>
<sequence>MGLRINTNVPSLSAQRSLGINTRNLNDNLRKLSSGERITRSGDDAAGLAISENLKAQIRGMRQAKRNAGDAVSLLQVAEGGMNEISNIIIRLRELSVQAASDTVGPTERGFSDIEFQNLKEEIDRIAKSTEFNGIKLLDGSGGKLEFQVGTKNDPVLDRLHYDGSGADASLKSLGLEIDGVSTKEGAQQVLKKLDDALVQINGTRANFGALQNRLQSTQNNLEISDENLSAANSRIRDVDVASETADMTKNNILLSAGISVLSQANQAPNTALKLLNG</sequence>
<evidence type="ECO:0000256" key="2">
    <source>
        <dbReference type="ARBA" id="ARBA00023143"/>
    </source>
</evidence>
<keyword evidence="2 3" id="KW-0975">Bacterial flagellum</keyword>
<comment type="similarity">
    <text evidence="1 3">Belongs to the bacterial flagellin family.</text>
</comment>
<dbReference type="Gene3D" id="1.20.1330.10">
    <property type="entry name" value="f41 fragment of flagellin, N-terminal domain"/>
    <property type="match status" value="1"/>
</dbReference>
<dbReference type="Proteomes" id="UP000235584">
    <property type="component" value="Chromosome"/>
</dbReference>
<evidence type="ECO:0000256" key="3">
    <source>
        <dbReference type="RuleBase" id="RU362073"/>
    </source>
</evidence>
<proteinExistence type="inferred from homology"/>
<dbReference type="Gene3D" id="6.10.10.10">
    <property type="entry name" value="Flagellar export chaperone, C-terminal domain"/>
    <property type="match status" value="1"/>
</dbReference>
<keyword evidence="4" id="KW-0282">Flagellum</keyword>
<dbReference type="PRINTS" id="PR00207">
    <property type="entry name" value="FLAGELLIN"/>
</dbReference>
<evidence type="ECO:0000313" key="5">
    <source>
        <dbReference type="Proteomes" id="UP000235584"/>
    </source>
</evidence>
<comment type="function">
    <text evidence="3">Flagellin is the subunit protein which polymerizes to form the filaments of bacterial flagella.</text>
</comment>
<protein>
    <recommendedName>
        <fullName evidence="3">Flagellin</fullName>
    </recommendedName>
</protein>
<dbReference type="InterPro" id="IPR001029">
    <property type="entry name" value="Flagellin_N"/>
</dbReference>
<dbReference type="Pfam" id="PF00669">
    <property type="entry name" value="Flagellin_N"/>
    <property type="match status" value="1"/>
</dbReference>
<reference evidence="4 5" key="1">
    <citation type="submission" date="2018-01" db="EMBL/GenBank/DDBJ databases">
        <title>Complete genome sequence of Bacteriovorax stolpii DSM12778.</title>
        <authorList>
            <person name="Tang B."/>
            <person name="Chang J."/>
        </authorList>
    </citation>
    <scope>NUCLEOTIDE SEQUENCE [LARGE SCALE GENOMIC DNA]</scope>
    <source>
        <strain evidence="4 5">DSM 12778</strain>
    </source>
</reference>
<dbReference type="Pfam" id="PF00700">
    <property type="entry name" value="Flagellin_C"/>
    <property type="match status" value="1"/>
</dbReference>